<dbReference type="KEGG" id="stur:STURON_00724"/>
<gene>
    <name evidence="1" type="ORF">STURON_00724</name>
</gene>
<evidence type="ECO:0000313" key="2">
    <source>
        <dbReference type="Proteomes" id="UP000067243"/>
    </source>
</evidence>
<dbReference type="AlphaFoldDB" id="A0A0K1P6Q4"/>
<name>A0A0K1P6Q4_9MOLU</name>
<reference evidence="1 2" key="1">
    <citation type="journal article" date="2015" name="Genome Announc.">
        <title>Complete Genome Sequence of Spiroplasma turonicum Strain Tab4cT, a Parasite of a Horse Fly, Haematopota sp. (Diptera: Tabanidae).</title>
        <authorList>
            <person name="Davis R.E."/>
            <person name="Shao J."/>
            <person name="Zhao Y."/>
            <person name="Gasparich G.E."/>
            <person name="Gaynor B.J."/>
            <person name="Donofrio N."/>
        </authorList>
    </citation>
    <scope>NUCLEOTIDE SEQUENCE [LARGE SCALE GENOMIC DNA]</scope>
    <source>
        <strain evidence="1 2">Tab4c</strain>
    </source>
</reference>
<keyword evidence="2" id="KW-1185">Reference proteome</keyword>
<accession>A0A0K1P6Q4</accession>
<evidence type="ECO:0000313" key="1">
    <source>
        <dbReference type="EMBL" id="AKU79970.1"/>
    </source>
</evidence>
<dbReference type="RefSeq" id="WP_075048550.1">
    <property type="nucleotide sequence ID" value="NZ_CP012328.1"/>
</dbReference>
<sequence length="59" mass="6819">MNNKKGITDLIFNNETYTNKIQLNFDDNSTSSYRSSLDKTLEDNNGLIQKITYKTIINN</sequence>
<organism evidence="1 2">
    <name type="scientific">Spiroplasma turonicum</name>
    <dbReference type="NCBI Taxonomy" id="216946"/>
    <lineage>
        <taxon>Bacteria</taxon>
        <taxon>Bacillati</taxon>
        <taxon>Mycoplasmatota</taxon>
        <taxon>Mollicutes</taxon>
        <taxon>Entomoplasmatales</taxon>
        <taxon>Spiroplasmataceae</taxon>
        <taxon>Spiroplasma</taxon>
    </lineage>
</organism>
<dbReference type="PATRIC" id="fig|216946.3.peg.753"/>
<dbReference type="Proteomes" id="UP000067243">
    <property type="component" value="Chromosome"/>
</dbReference>
<proteinExistence type="predicted"/>
<dbReference type="EMBL" id="CP012328">
    <property type="protein sequence ID" value="AKU79970.1"/>
    <property type="molecule type" value="Genomic_DNA"/>
</dbReference>
<protein>
    <submittedName>
        <fullName evidence="1">Uncharacterized protein</fullName>
    </submittedName>
</protein>